<dbReference type="Gene3D" id="3.10.20.70">
    <property type="entry name" value="Glutamine synthetase, N-terminal domain"/>
    <property type="match status" value="1"/>
</dbReference>
<evidence type="ECO:0000256" key="6">
    <source>
        <dbReference type="RuleBase" id="RU000384"/>
    </source>
</evidence>
<evidence type="ECO:0000256" key="5">
    <source>
        <dbReference type="PROSITE-ProRule" id="PRU01330"/>
    </source>
</evidence>
<reference evidence="9 10" key="1">
    <citation type="submission" date="2021-02" db="EMBL/GenBank/DDBJ databases">
        <title>Streptomyces spirodelae sp. nov., isolated from duckweed.</title>
        <authorList>
            <person name="Saimee Y."/>
            <person name="Duangmal K."/>
        </authorList>
    </citation>
    <scope>NUCLEOTIDE SEQUENCE [LARGE SCALE GENOMIC DNA]</scope>
    <source>
        <strain evidence="9 10">DW4-2</strain>
    </source>
</reference>
<dbReference type="InterPro" id="IPR014746">
    <property type="entry name" value="Gln_synth/guanido_kin_cat_dom"/>
</dbReference>
<proteinExistence type="inferred from homology"/>
<dbReference type="PROSITE" id="PS51987">
    <property type="entry name" value="GS_CATALYTIC"/>
    <property type="match status" value="1"/>
</dbReference>
<evidence type="ECO:0000256" key="1">
    <source>
        <dbReference type="ARBA" id="ARBA00009897"/>
    </source>
</evidence>
<evidence type="ECO:0000259" key="7">
    <source>
        <dbReference type="PROSITE" id="PS51986"/>
    </source>
</evidence>
<accession>A0ABS3WRI0</accession>
<comment type="caution">
    <text evidence="9">The sequence shown here is derived from an EMBL/GenBank/DDBJ whole genome shotgun (WGS) entry which is preliminary data.</text>
</comment>
<keyword evidence="4" id="KW-0067">ATP-binding</keyword>
<evidence type="ECO:0000256" key="2">
    <source>
        <dbReference type="ARBA" id="ARBA00022598"/>
    </source>
</evidence>
<dbReference type="Gene3D" id="3.30.590.10">
    <property type="entry name" value="Glutamine synthetase/guanido kinase, catalytic domain"/>
    <property type="match status" value="1"/>
</dbReference>
<keyword evidence="10" id="KW-1185">Reference proteome</keyword>
<organism evidence="9 10">
    <name type="scientific">Streptomyces spirodelae</name>
    <dbReference type="NCBI Taxonomy" id="2812904"/>
    <lineage>
        <taxon>Bacteria</taxon>
        <taxon>Bacillati</taxon>
        <taxon>Actinomycetota</taxon>
        <taxon>Actinomycetes</taxon>
        <taxon>Kitasatosporales</taxon>
        <taxon>Streptomycetaceae</taxon>
        <taxon>Streptomyces</taxon>
    </lineage>
</organism>
<keyword evidence="3" id="KW-0547">Nucleotide-binding</keyword>
<dbReference type="SMART" id="SM01230">
    <property type="entry name" value="Gln-synt_C"/>
    <property type="match status" value="1"/>
</dbReference>
<dbReference type="Pfam" id="PF00120">
    <property type="entry name" value="Gln-synt_C"/>
    <property type="match status" value="1"/>
</dbReference>
<feature type="domain" description="GS beta-grasp" evidence="7">
    <location>
        <begin position="20"/>
        <end position="116"/>
    </location>
</feature>
<name>A0ABS3WRI0_9ACTN</name>
<dbReference type="RefSeq" id="WP_209264518.1">
    <property type="nucleotide sequence ID" value="NZ_JAFFZN010000006.1"/>
</dbReference>
<evidence type="ECO:0000313" key="9">
    <source>
        <dbReference type="EMBL" id="MBO8185717.1"/>
    </source>
</evidence>
<protein>
    <submittedName>
        <fullName evidence="9">Glutamine synthetase</fullName>
    </submittedName>
</protein>
<evidence type="ECO:0000256" key="4">
    <source>
        <dbReference type="ARBA" id="ARBA00022840"/>
    </source>
</evidence>
<dbReference type="EMBL" id="JAFFZN010000006">
    <property type="protein sequence ID" value="MBO8185717.1"/>
    <property type="molecule type" value="Genomic_DNA"/>
</dbReference>
<comment type="similarity">
    <text evidence="1 5 6">Belongs to the glutamine synthetase family.</text>
</comment>
<gene>
    <name evidence="9" type="ORF">JW592_09605</name>
</gene>
<dbReference type="InterPro" id="IPR008146">
    <property type="entry name" value="Gln_synth_cat_dom"/>
</dbReference>
<evidence type="ECO:0000313" key="10">
    <source>
        <dbReference type="Proteomes" id="UP001518976"/>
    </source>
</evidence>
<dbReference type="PROSITE" id="PS51986">
    <property type="entry name" value="GS_BETA_GRASP"/>
    <property type="match status" value="1"/>
</dbReference>
<dbReference type="SUPFAM" id="SSF54368">
    <property type="entry name" value="Glutamine synthetase, N-terminal domain"/>
    <property type="match status" value="1"/>
</dbReference>
<evidence type="ECO:0000259" key="8">
    <source>
        <dbReference type="PROSITE" id="PS51987"/>
    </source>
</evidence>
<evidence type="ECO:0000256" key="3">
    <source>
        <dbReference type="ARBA" id="ARBA00022741"/>
    </source>
</evidence>
<dbReference type="SUPFAM" id="SSF55931">
    <property type="entry name" value="Glutamine synthetase/guanido kinase"/>
    <property type="match status" value="1"/>
</dbReference>
<dbReference type="InterPro" id="IPR008147">
    <property type="entry name" value="Gln_synt_N"/>
</dbReference>
<dbReference type="PANTHER" id="PTHR43785:SF12">
    <property type="entry name" value="TYPE-1 GLUTAMINE SYNTHETASE 2"/>
    <property type="match status" value="1"/>
</dbReference>
<feature type="domain" description="GS catalytic" evidence="8">
    <location>
        <begin position="123"/>
        <end position="455"/>
    </location>
</feature>
<dbReference type="InterPro" id="IPR036651">
    <property type="entry name" value="Gln_synt_N_sf"/>
</dbReference>
<dbReference type="PANTHER" id="PTHR43785">
    <property type="entry name" value="GAMMA-GLUTAMYLPUTRESCINE SYNTHETASE"/>
    <property type="match status" value="1"/>
</dbReference>
<sequence>MADRTPPLTVSELRRLVDAGEIDTIVLAFTDMQGRLQGKRFAAPYFLSDVLDGGSEGCNYLLAVDVELNTVDGYEMSSWERGYGDFAMHGDTATLRRVPWNPGTALLTADLAWHDGSPVAASPRQILQRQLDRLAERGWHAYVGTELEFMVFQDTYEQAWDSAYRGLTPANQYNVDYSILGTGRVEPLLRRIRNEMAVAGMVVESAKGECNLGQHEIAFRYADALTTCDQHVIYKTGAKEIAAQQGQALTFMAKYDEREGNSCHIHLSLRDEEGGAILADQAGEHGMSPLMRHFLAGQLAALREFTLLYAPNINSYKRYQPGSFAPTAVAWGPDNRTCALRVIGHGQGHRLENRVPGGDVNPYLAVAGMIAAGLHGIDNKLELPQPCTGNAYTGDAEHVPTTLREAAALWQESALAREAFGSEVVAHYSNMARVEQQTYDTAVTDWERYRSFERM</sequence>
<dbReference type="Proteomes" id="UP001518976">
    <property type="component" value="Unassembled WGS sequence"/>
</dbReference>
<keyword evidence="2" id="KW-0436">Ligase</keyword>